<name>A0ABT2MMD0_9CYAN</name>
<dbReference type="EMBL" id="JAMXFF010000002">
    <property type="protein sequence ID" value="MCT7965160.1"/>
    <property type="molecule type" value="Genomic_DNA"/>
</dbReference>
<evidence type="ECO:0000313" key="1">
    <source>
        <dbReference type="EMBL" id="MCT7965160.1"/>
    </source>
</evidence>
<accession>A0ABT2MMD0</accession>
<keyword evidence="2" id="KW-1185">Reference proteome</keyword>
<organism evidence="1 2">
    <name type="scientific">Laspinema palackyanum D2a</name>
    <dbReference type="NCBI Taxonomy" id="2953684"/>
    <lineage>
        <taxon>Bacteria</taxon>
        <taxon>Bacillati</taxon>
        <taxon>Cyanobacteriota</taxon>
        <taxon>Cyanophyceae</taxon>
        <taxon>Oscillatoriophycideae</taxon>
        <taxon>Oscillatoriales</taxon>
        <taxon>Laspinemataceae</taxon>
        <taxon>Laspinema</taxon>
        <taxon>Laspinema palackyanum</taxon>
    </lineage>
</organism>
<comment type="caution">
    <text evidence="1">The sequence shown here is derived from an EMBL/GenBank/DDBJ whole genome shotgun (WGS) entry which is preliminary data.</text>
</comment>
<sequence length="81" mass="9328">MAEGMEISNLIMTPEDEGFYQWLLLPPPSLREKQEKEGEHCALVADDSGMLRPVNSSEFSDYWLGGEYDYVFQEFEELECG</sequence>
<dbReference type="RefSeq" id="WP_368004869.1">
    <property type="nucleotide sequence ID" value="NZ_JAMXFF010000002.1"/>
</dbReference>
<reference evidence="1 2" key="1">
    <citation type="journal article" date="2022" name="Front. Microbiol.">
        <title>High genomic differentiation and limited gene flow indicate recent cryptic speciation within the genus Laspinema (cyanobacteria).</title>
        <authorList>
            <person name="Stanojkovic A."/>
            <person name="Skoupy S."/>
            <person name="Skaloud P."/>
            <person name="Dvorak P."/>
        </authorList>
    </citation>
    <scope>NUCLEOTIDE SEQUENCE [LARGE SCALE GENOMIC DNA]</scope>
    <source>
        <strain evidence="1 2">D2a</strain>
    </source>
</reference>
<proteinExistence type="predicted"/>
<evidence type="ECO:0000313" key="2">
    <source>
        <dbReference type="Proteomes" id="UP001525890"/>
    </source>
</evidence>
<protein>
    <submittedName>
        <fullName evidence="1">Uncharacterized protein</fullName>
    </submittedName>
</protein>
<gene>
    <name evidence="1" type="ORF">NG799_02280</name>
</gene>
<dbReference type="Proteomes" id="UP001525890">
    <property type="component" value="Unassembled WGS sequence"/>
</dbReference>